<dbReference type="EMBL" id="MW142017">
    <property type="protein sequence ID" value="QRM13552.1"/>
    <property type="molecule type" value="Genomic_DNA"/>
</dbReference>
<sequence>MKYFSAYFISRWIRIYRFTIKLLFRYKSYFIRIAYFVEVFSAIVKVVYCIN</sequence>
<accession>A0A891M0S1</accession>
<keyword evidence="1" id="KW-0472">Membrane</keyword>
<evidence type="ECO:0000256" key="1">
    <source>
        <dbReference type="SAM" id="Phobius"/>
    </source>
</evidence>
<reference evidence="2" key="1">
    <citation type="journal article" date="2021" name="Arch. Virol.">
        <title>Characterisation of an Australian fowlpox virus carrying a near-full-length provirus of reticuloendotheliosis virus.</title>
        <authorList>
            <person name="Sarker S."/>
            <person name="Athukorala A."/>
            <person name="Bowden T.R."/>
            <person name="Boyle D.B."/>
        </authorList>
    </citation>
    <scope>NUCLEOTIDE SEQUENCE</scope>
    <source>
        <strain evidence="2">FWPV-S</strain>
    </source>
</reference>
<evidence type="ECO:0000313" key="2">
    <source>
        <dbReference type="EMBL" id="QRM13552.1"/>
    </source>
</evidence>
<feature type="transmembrane region" description="Helical" evidence="1">
    <location>
        <begin position="29"/>
        <end position="48"/>
    </location>
</feature>
<organism evidence="2">
    <name type="scientific">Fowlpox virus</name>
    <name type="common">FPV</name>
    <dbReference type="NCBI Taxonomy" id="10261"/>
    <lineage>
        <taxon>Viruses</taxon>
        <taxon>Varidnaviria</taxon>
        <taxon>Bamfordvirae</taxon>
        <taxon>Nucleocytoviricota</taxon>
        <taxon>Pokkesviricetes</taxon>
        <taxon>Chitovirales</taxon>
        <taxon>Poxviridae</taxon>
        <taxon>Chordopoxvirinae</taxon>
        <taxon>Avipoxvirus</taxon>
        <taxon>Avipoxvirus fowlpox</taxon>
    </lineage>
</organism>
<proteinExistence type="predicted"/>
<keyword evidence="1" id="KW-0812">Transmembrane</keyword>
<organismHost>
    <name type="scientific">Vertebrata</name>
    <name type="common">vertebrates</name>
    <dbReference type="NCBI Taxonomy" id="7742"/>
</organismHost>
<dbReference type="Proteomes" id="UP000627101">
    <property type="component" value="Segment"/>
</dbReference>
<keyword evidence="1" id="KW-1133">Transmembrane helix</keyword>
<name>A0A891M0S1_FOWPV</name>
<protein>
    <submittedName>
        <fullName evidence="2">Uncharacterized protein</fullName>
    </submittedName>
</protein>